<dbReference type="AlphaFoldDB" id="A0A239N703"/>
<dbReference type="RefSeq" id="WP_089250988.1">
    <property type="nucleotide sequence ID" value="NZ_FZPH01000007.1"/>
</dbReference>
<organism evidence="1 2">
    <name type="scientific">Asanoa hainanensis</name>
    <dbReference type="NCBI Taxonomy" id="560556"/>
    <lineage>
        <taxon>Bacteria</taxon>
        <taxon>Bacillati</taxon>
        <taxon>Actinomycetota</taxon>
        <taxon>Actinomycetes</taxon>
        <taxon>Micromonosporales</taxon>
        <taxon>Micromonosporaceae</taxon>
        <taxon>Asanoa</taxon>
    </lineage>
</organism>
<gene>
    <name evidence="1" type="ORF">SAMN05421812_107323</name>
</gene>
<sequence length="199" mass="21769">MDPDESLRIEDFVPAPGGEWHGLLFDNPSTGLPPRLTWCFTFPFADVERDDDESPLSLTVEWVPVPAESWRRFAGRRVASASFAEPAEASVYYYLHHRFDAVTLDLAEQRGGALRVVAEVSGDLDRLGVDPVRAEAWLTFTGILVSLHDAASPDVALARLGAFTDTDGLAYDPGSRDGVPRFTAQPDELARTLPFPALG</sequence>
<accession>A0A239N703</accession>
<name>A0A239N703_9ACTN</name>
<dbReference type="OrthoDB" id="4552733at2"/>
<dbReference type="Proteomes" id="UP000198362">
    <property type="component" value="Unassembled WGS sequence"/>
</dbReference>
<keyword evidence="2" id="KW-1185">Reference proteome</keyword>
<dbReference type="EMBL" id="FZPH01000007">
    <property type="protein sequence ID" value="SNT50510.1"/>
    <property type="molecule type" value="Genomic_DNA"/>
</dbReference>
<protein>
    <submittedName>
        <fullName evidence="1">Uncharacterized protein</fullName>
    </submittedName>
</protein>
<evidence type="ECO:0000313" key="1">
    <source>
        <dbReference type="EMBL" id="SNT50510.1"/>
    </source>
</evidence>
<proteinExistence type="predicted"/>
<evidence type="ECO:0000313" key="2">
    <source>
        <dbReference type="Proteomes" id="UP000198362"/>
    </source>
</evidence>
<reference evidence="1 2" key="1">
    <citation type="submission" date="2017-06" db="EMBL/GenBank/DDBJ databases">
        <authorList>
            <person name="Kim H.J."/>
            <person name="Triplett B.A."/>
        </authorList>
    </citation>
    <scope>NUCLEOTIDE SEQUENCE [LARGE SCALE GENOMIC DNA]</scope>
    <source>
        <strain evidence="1 2">CGMCC 4.5593</strain>
    </source>
</reference>